<dbReference type="SUPFAM" id="SSF100950">
    <property type="entry name" value="NagB/RpiA/CoA transferase-like"/>
    <property type="match status" value="1"/>
</dbReference>
<sequence length="383" mass="40938">MTGDSVSTSSLTTLIMPPTLRWEGDPWTGSLILLDQTRLPGEVATCRIDTVTDLVEAIRSLRVRGAPAIGVSAGYGVVLGMRAASDPNDLSSVHAAMTDAVERLAVSRPTAVNLVWALRRVRERVESLVVHQTRAQTQTILARDLIQQAWLEAVAIHQDDMAMCLAIGRHGADWIDARFGNPRPPCPRLEIITHCNAGALATSDHGTALAVVYETHRRGRDLAVLADETRPLLQGARLTAWELSRRGIPVTVIGDGMAAALMSRGRGRLVIVGADRIAANGDVANKIGTYALAIVARRHGLPFVVAAPSSTFDLTLTDGSSIPIEQRDPAELIWMGGKRIVPEGVAVENPAFDVTPAELIDAIVTERGVIEPVKAATVQALIA</sequence>
<dbReference type="InParanoid" id="E8QY40"/>
<evidence type="ECO:0000256" key="2">
    <source>
        <dbReference type="HAMAP-Rule" id="MF_01678"/>
    </source>
</evidence>
<name>E8QY40_ISOPI</name>
<dbReference type="Proteomes" id="UP000008631">
    <property type="component" value="Chromosome"/>
</dbReference>
<dbReference type="STRING" id="575540.Isop_1445"/>
<dbReference type="FunFam" id="3.40.50.10470:FF:000006">
    <property type="entry name" value="Methylthioribose-1-phosphate isomerase"/>
    <property type="match status" value="1"/>
</dbReference>
<dbReference type="InterPro" id="IPR011559">
    <property type="entry name" value="Initiation_fac_2B_a/b/d"/>
</dbReference>
<dbReference type="NCBIfam" id="TIGR00512">
    <property type="entry name" value="salvage_mtnA"/>
    <property type="match status" value="1"/>
</dbReference>
<comment type="function">
    <text evidence="2">Catalyzes the interconversion of methylthioribose-1-phosphate (MTR-1-P) into methylthioribulose-1-phosphate (MTRu-1-P).</text>
</comment>
<comment type="catalytic activity">
    <reaction evidence="2">
        <text>5-(methylsulfanyl)-alpha-D-ribose 1-phosphate = 5-(methylsulfanyl)-D-ribulose 1-phosphate</text>
        <dbReference type="Rhea" id="RHEA:19989"/>
        <dbReference type="ChEBI" id="CHEBI:58533"/>
        <dbReference type="ChEBI" id="CHEBI:58548"/>
        <dbReference type="EC" id="5.3.1.23"/>
    </reaction>
</comment>
<evidence type="ECO:0000313" key="3">
    <source>
        <dbReference type="EMBL" id="ADV62030.1"/>
    </source>
</evidence>
<dbReference type="GO" id="GO:0046523">
    <property type="term" value="F:S-methyl-5-thioribose-1-phosphate isomerase activity"/>
    <property type="evidence" value="ECO:0007669"/>
    <property type="project" value="UniProtKB-UniRule"/>
</dbReference>
<accession>E8QY40</accession>
<dbReference type="EC" id="5.3.1.23" evidence="2"/>
<dbReference type="InterPro" id="IPR027363">
    <property type="entry name" value="M1Pi_N"/>
</dbReference>
<dbReference type="FunFam" id="1.20.120.420:FF:000003">
    <property type="entry name" value="Methylthioribose-1-phosphate isomerase"/>
    <property type="match status" value="1"/>
</dbReference>
<keyword evidence="2" id="KW-0028">Amino-acid biosynthesis</keyword>
<organism evidence="3 4">
    <name type="scientific">Isosphaera pallida (strain ATCC 43644 / DSM 9630 / IS1B)</name>
    <dbReference type="NCBI Taxonomy" id="575540"/>
    <lineage>
        <taxon>Bacteria</taxon>
        <taxon>Pseudomonadati</taxon>
        <taxon>Planctomycetota</taxon>
        <taxon>Planctomycetia</taxon>
        <taxon>Isosphaerales</taxon>
        <taxon>Isosphaeraceae</taxon>
        <taxon>Isosphaera</taxon>
    </lineage>
</organism>
<evidence type="ECO:0000256" key="1">
    <source>
        <dbReference type="ARBA" id="ARBA00023235"/>
    </source>
</evidence>
<dbReference type="KEGG" id="ipa:Isop_1445"/>
<dbReference type="eggNOG" id="COG0182">
    <property type="taxonomic scope" value="Bacteria"/>
</dbReference>
<dbReference type="InterPro" id="IPR005251">
    <property type="entry name" value="IF-M1Pi"/>
</dbReference>
<reference evidence="3 4" key="1">
    <citation type="journal article" date="2011" name="Stand. Genomic Sci.">
        <title>Complete genome sequence of Isosphaera pallida type strain (IS1B).</title>
        <authorList>
            <consortium name="US DOE Joint Genome Institute (JGI-PGF)"/>
            <person name="Goker M."/>
            <person name="Cleland D."/>
            <person name="Saunders E."/>
            <person name="Lapidus A."/>
            <person name="Nolan M."/>
            <person name="Lucas S."/>
            <person name="Hammon N."/>
            <person name="Deshpande S."/>
            <person name="Cheng J.F."/>
            <person name="Tapia R."/>
            <person name="Han C."/>
            <person name="Goodwin L."/>
            <person name="Pitluck S."/>
            <person name="Liolios K."/>
            <person name="Pagani I."/>
            <person name="Ivanova N."/>
            <person name="Mavromatis K."/>
            <person name="Pati A."/>
            <person name="Chen A."/>
            <person name="Palaniappan K."/>
            <person name="Land M."/>
            <person name="Hauser L."/>
            <person name="Chang Y.J."/>
            <person name="Jeffries C.D."/>
            <person name="Detter J.C."/>
            <person name="Beck B."/>
            <person name="Woyke T."/>
            <person name="Bristow J."/>
            <person name="Eisen J.A."/>
            <person name="Markowitz V."/>
            <person name="Hugenholtz P."/>
            <person name="Kyrpides N.C."/>
            <person name="Klenk H.P."/>
        </authorList>
    </citation>
    <scope>NUCLEOTIDE SEQUENCE [LARGE SCALE GENOMIC DNA]</scope>
    <source>
        <strain evidence="4">ATCC 43644 / DSM 9630 / IS1B</strain>
    </source>
</reference>
<dbReference type="NCBIfam" id="TIGR00524">
    <property type="entry name" value="eIF-2B_rel"/>
    <property type="match status" value="1"/>
</dbReference>
<dbReference type="Gene3D" id="1.20.120.420">
    <property type="entry name" value="translation initiation factor eif-2b, domain 1"/>
    <property type="match status" value="1"/>
</dbReference>
<feature type="binding site" evidence="2">
    <location>
        <position position="108"/>
    </location>
    <ligand>
        <name>substrate</name>
    </ligand>
</feature>
<dbReference type="InterPro" id="IPR000649">
    <property type="entry name" value="IF-2B-related"/>
</dbReference>
<proteinExistence type="inferred from homology"/>
<dbReference type="InterPro" id="IPR042529">
    <property type="entry name" value="IF_2B-like_C"/>
</dbReference>
<dbReference type="NCBIfam" id="NF004326">
    <property type="entry name" value="PRK05720.1"/>
    <property type="match status" value="1"/>
</dbReference>
<dbReference type="EMBL" id="CP002353">
    <property type="protein sequence ID" value="ADV62030.1"/>
    <property type="molecule type" value="Genomic_DNA"/>
</dbReference>
<feature type="binding site" evidence="2">
    <location>
        <begin position="285"/>
        <end position="286"/>
    </location>
    <ligand>
        <name>substrate</name>
    </ligand>
</feature>
<feature type="active site" description="Proton donor" evidence="2">
    <location>
        <position position="275"/>
    </location>
</feature>
<gene>
    <name evidence="2" type="primary">mtnA</name>
    <name evidence="3" type="ordered locus">Isop_1445</name>
</gene>
<dbReference type="HAMAP" id="MF_01678">
    <property type="entry name" value="Salvage_MtnA"/>
    <property type="match status" value="1"/>
</dbReference>
<feature type="site" description="Transition state stabilizer" evidence="2">
    <location>
        <position position="195"/>
    </location>
</feature>
<dbReference type="AlphaFoldDB" id="E8QY40"/>
<dbReference type="PANTHER" id="PTHR43475:SF1">
    <property type="entry name" value="METHYLTHIORIBOSE-1-PHOSPHATE ISOMERASE"/>
    <property type="match status" value="1"/>
</dbReference>
<keyword evidence="1 2" id="KW-0413">Isomerase</keyword>
<dbReference type="InterPro" id="IPR037171">
    <property type="entry name" value="NagB/RpiA_transferase-like"/>
</dbReference>
<dbReference type="PANTHER" id="PTHR43475">
    <property type="entry name" value="METHYLTHIORIBOSE-1-PHOSPHATE ISOMERASE"/>
    <property type="match status" value="1"/>
</dbReference>
<feature type="binding site" evidence="2">
    <location>
        <begin position="64"/>
        <end position="66"/>
    </location>
    <ligand>
        <name>substrate</name>
    </ligand>
</feature>
<comment type="similarity">
    <text evidence="2">Belongs to the EIF-2B alpha/beta/delta subunits family. MtnA subfamily.</text>
</comment>
<dbReference type="Pfam" id="PF01008">
    <property type="entry name" value="IF-2B"/>
    <property type="match status" value="1"/>
</dbReference>
<dbReference type="GO" id="GO:0019509">
    <property type="term" value="P:L-methionine salvage from methylthioadenosine"/>
    <property type="evidence" value="ECO:0007669"/>
    <property type="project" value="UniProtKB-UniRule"/>
</dbReference>
<protein>
    <recommendedName>
        <fullName evidence="2">Methylthioribose-1-phosphate isomerase</fullName>
        <shortName evidence="2">M1Pi</shortName>
        <shortName evidence="2">MTR-1-P isomerase</shortName>
        <ecNumber evidence="2">5.3.1.23</ecNumber>
    </recommendedName>
    <alternativeName>
        <fullName evidence="2">S-methyl-5-thioribose-1-phosphate isomerase</fullName>
    </alternativeName>
</protein>
<dbReference type="RefSeq" id="WP_013564318.1">
    <property type="nucleotide sequence ID" value="NC_014962.1"/>
</dbReference>
<keyword evidence="2" id="KW-0486">Methionine biosynthesis</keyword>
<comment type="pathway">
    <text evidence="2">Amino-acid biosynthesis; L-methionine biosynthesis via salvage pathway; L-methionine from S-methyl-5-thio-alpha-D-ribose 1-phosphate: step 1/6.</text>
</comment>
<dbReference type="UniPathway" id="UPA00904">
    <property type="reaction ID" value="UER00874"/>
</dbReference>
<evidence type="ECO:0000313" key="4">
    <source>
        <dbReference type="Proteomes" id="UP000008631"/>
    </source>
</evidence>
<dbReference type="HOGENOM" id="CLU_016218_1_2_0"/>
<keyword evidence="4" id="KW-1185">Reference proteome</keyword>
<dbReference type="Gene3D" id="3.40.50.10470">
    <property type="entry name" value="Translation initiation factor eif-2b, domain 2"/>
    <property type="match status" value="1"/>
</dbReference>
<feature type="binding site" evidence="2">
    <location>
        <position position="234"/>
    </location>
    <ligand>
        <name>substrate</name>
    </ligand>
</feature>